<dbReference type="EnsemblPlants" id="OPUNC09G05880.7">
    <property type="protein sequence ID" value="OPUNC09G05880.7"/>
    <property type="gene ID" value="OPUNC09G05880"/>
</dbReference>
<reference evidence="2" key="2">
    <citation type="submission" date="2018-05" db="EMBL/GenBank/DDBJ databases">
        <title>OpunRS2 (Oryza punctata Reference Sequence Version 2).</title>
        <authorList>
            <person name="Zhang J."/>
            <person name="Kudrna D."/>
            <person name="Lee S."/>
            <person name="Talag J."/>
            <person name="Welchert J."/>
            <person name="Wing R.A."/>
        </authorList>
    </citation>
    <scope>NUCLEOTIDE SEQUENCE [LARGE SCALE GENOMIC DNA]</scope>
</reference>
<feature type="compositionally biased region" description="Pro residues" evidence="1">
    <location>
        <begin position="34"/>
        <end position="54"/>
    </location>
</feature>
<feature type="region of interest" description="Disordered" evidence="1">
    <location>
        <begin position="1"/>
        <end position="136"/>
    </location>
</feature>
<dbReference type="HOGENOM" id="CLU_1463526_0_0_1"/>
<accession>A0A0E0M075</accession>
<evidence type="ECO:0000313" key="2">
    <source>
        <dbReference type="EnsemblPlants" id="OPUNC09G05880.7"/>
    </source>
</evidence>
<sequence>MFKMKREEKRVVNQPPAGAAGGDAETGRETDAPAPSPVALPRRPPGRPSPPAPAPSRVVSLPQPAVPGPRSGPPRTRRPTPAAASGPRGYRPRHGASSGSAPLPAALQQAGRLPGFHWPRASDAARSFESDEATSSSLIRPIAGGAVPAKLGRILRRPRRPWYTERIRGGEGQTAGGWKLRILVG</sequence>
<evidence type="ECO:0000256" key="1">
    <source>
        <dbReference type="SAM" id="MobiDB-lite"/>
    </source>
</evidence>
<dbReference type="Proteomes" id="UP000026962">
    <property type="component" value="Chromosome 9"/>
</dbReference>
<feature type="compositionally biased region" description="Basic and acidic residues" evidence="1">
    <location>
        <begin position="1"/>
        <end position="11"/>
    </location>
</feature>
<reference evidence="2" key="1">
    <citation type="submission" date="2015-04" db="UniProtKB">
        <authorList>
            <consortium name="EnsemblPlants"/>
        </authorList>
    </citation>
    <scope>IDENTIFICATION</scope>
</reference>
<organism evidence="2">
    <name type="scientific">Oryza punctata</name>
    <name type="common">Red rice</name>
    <dbReference type="NCBI Taxonomy" id="4537"/>
    <lineage>
        <taxon>Eukaryota</taxon>
        <taxon>Viridiplantae</taxon>
        <taxon>Streptophyta</taxon>
        <taxon>Embryophyta</taxon>
        <taxon>Tracheophyta</taxon>
        <taxon>Spermatophyta</taxon>
        <taxon>Magnoliopsida</taxon>
        <taxon>Liliopsida</taxon>
        <taxon>Poales</taxon>
        <taxon>Poaceae</taxon>
        <taxon>BOP clade</taxon>
        <taxon>Oryzoideae</taxon>
        <taxon>Oryzeae</taxon>
        <taxon>Oryzinae</taxon>
        <taxon>Oryza</taxon>
    </lineage>
</organism>
<evidence type="ECO:0000313" key="3">
    <source>
        <dbReference type="Proteomes" id="UP000026962"/>
    </source>
</evidence>
<proteinExistence type="predicted"/>
<protein>
    <submittedName>
        <fullName evidence="2">Uncharacterized protein</fullName>
    </submittedName>
</protein>
<feature type="compositionally biased region" description="Low complexity" evidence="1">
    <location>
        <begin position="79"/>
        <end position="107"/>
    </location>
</feature>
<name>A0A0E0M075_ORYPU</name>
<dbReference type="AlphaFoldDB" id="A0A0E0M075"/>
<dbReference type="Gramene" id="OPUNC09G05880.7">
    <property type="protein sequence ID" value="OPUNC09G05880.7"/>
    <property type="gene ID" value="OPUNC09G05880"/>
</dbReference>
<keyword evidence="3" id="KW-1185">Reference proteome</keyword>